<name>A0A418X9W9_9PSED</name>
<dbReference type="SUPFAM" id="SSF46626">
    <property type="entry name" value="Cytochrome c"/>
    <property type="match status" value="1"/>
</dbReference>
<dbReference type="InterPro" id="IPR036909">
    <property type="entry name" value="Cyt_c-like_dom_sf"/>
</dbReference>
<keyword evidence="2 4" id="KW-0479">Metal-binding</keyword>
<dbReference type="GO" id="GO:0009055">
    <property type="term" value="F:electron transfer activity"/>
    <property type="evidence" value="ECO:0007669"/>
    <property type="project" value="InterPro"/>
</dbReference>
<evidence type="ECO:0000256" key="2">
    <source>
        <dbReference type="ARBA" id="ARBA00022723"/>
    </source>
</evidence>
<keyword evidence="6" id="KW-0732">Signal</keyword>
<organism evidence="8 9">
    <name type="scientific">Pseudomonas cavernicola</name>
    <dbReference type="NCBI Taxonomy" id="2320866"/>
    <lineage>
        <taxon>Bacteria</taxon>
        <taxon>Pseudomonadati</taxon>
        <taxon>Pseudomonadota</taxon>
        <taxon>Gammaproteobacteria</taxon>
        <taxon>Pseudomonadales</taxon>
        <taxon>Pseudomonadaceae</taxon>
        <taxon>Pseudomonas</taxon>
    </lineage>
</organism>
<dbReference type="GO" id="GO:0046872">
    <property type="term" value="F:metal ion binding"/>
    <property type="evidence" value="ECO:0007669"/>
    <property type="project" value="UniProtKB-KW"/>
</dbReference>
<comment type="caution">
    <text evidence="8">The sequence shown here is derived from an EMBL/GenBank/DDBJ whole genome shotgun (WGS) entry which is preliminary data.</text>
</comment>
<reference evidence="8 9" key="1">
    <citation type="submission" date="2018-09" db="EMBL/GenBank/DDBJ databases">
        <authorList>
            <person name="Zhu H."/>
        </authorList>
    </citation>
    <scope>NUCLEOTIDE SEQUENCE [LARGE SCALE GENOMIC DNA]</scope>
    <source>
        <strain evidence="8 9">K1S02-6</strain>
    </source>
</reference>
<evidence type="ECO:0000256" key="3">
    <source>
        <dbReference type="ARBA" id="ARBA00023004"/>
    </source>
</evidence>
<evidence type="ECO:0000256" key="6">
    <source>
        <dbReference type="SAM" id="SignalP"/>
    </source>
</evidence>
<feature type="signal peptide" evidence="6">
    <location>
        <begin position="1"/>
        <end position="23"/>
    </location>
</feature>
<evidence type="ECO:0000256" key="1">
    <source>
        <dbReference type="ARBA" id="ARBA00022617"/>
    </source>
</evidence>
<evidence type="ECO:0000256" key="4">
    <source>
        <dbReference type="PROSITE-ProRule" id="PRU00433"/>
    </source>
</evidence>
<keyword evidence="9" id="KW-1185">Reference proteome</keyword>
<dbReference type="AlphaFoldDB" id="A0A418X9W9"/>
<evidence type="ECO:0000256" key="5">
    <source>
        <dbReference type="SAM" id="MobiDB-lite"/>
    </source>
</evidence>
<gene>
    <name evidence="8" type="ORF">D3879_22070</name>
</gene>
<feature type="chain" id="PRO_5018982091" evidence="6">
    <location>
        <begin position="24"/>
        <end position="156"/>
    </location>
</feature>
<feature type="region of interest" description="Disordered" evidence="5">
    <location>
        <begin position="132"/>
        <end position="156"/>
    </location>
</feature>
<evidence type="ECO:0000313" key="9">
    <source>
        <dbReference type="Proteomes" id="UP000284021"/>
    </source>
</evidence>
<dbReference type="Proteomes" id="UP000284021">
    <property type="component" value="Unassembled WGS sequence"/>
</dbReference>
<protein>
    <submittedName>
        <fullName evidence="8">Cytochrome C</fullName>
    </submittedName>
</protein>
<evidence type="ECO:0000259" key="7">
    <source>
        <dbReference type="PROSITE" id="PS51007"/>
    </source>
</evidence>
<dbReference type="InterPro" id="IPR009056">
    <property type="entry name" value="Cyt_c-like_dom"/>
</dbReference>
<evidence type="ECO:0000313" key="8">
    <source>
        <dbReference type="EMBL" id="RJG09282.1"/>
    </source>
</evidence>
<proteinExistence type="predicted"/>
<accession>A0A418X9W9</accession>
<sequence>MRHAYGRAALLAGLFTLPGFAQADDPIERGRYLVQISGCNDCHTAGYLMAPDKVPESAWLQGDQLGWSGPWGTTYPSNLRLVLNKLSEEQWLQLARNANYRPPMPSHVLRMMREEDLRGIYRFVQHLGPGGQPAPAYLPPEQKPQGPAVVFPAPPQ</sequence>
<feature type="domain" description="Cytochrome c" evidence="7">
    <location>
        <begin position="25"/>
        <end position="128"/>
    </location>
</feature>
<keyword evidence="1 4" id="KW-0349">Heme</keyword>
<dbReference type="EMBL" id="QYUR01000008">
    <property type="protein sequence ID" value="RJG09282.1"/>
    <property type="molecule type" value="Genomic_DNA"/>
</dbReference>
<dbReference type="PROSITE" id="PS51007">
    <property type="entry name" value="CYTC"/>
    <property type="match status" value="1"/>
</dbReference>
<dbReference type="OrthoDB" id="9811281at2"/>
<dbReference type="Gene3D" id="1.10.760.10">
    <property type="entry name" value="Cytochrome c-like domain"/>
    <property type="match status" value="1"/>
</dbReference>
<dbReference type="GO" id="GO:0020037">
    <property type="term" value="F:heme binding"/>
    <property type="evidence" value="ECO:0007669"/>
    <property type="project" value="InterPro"/>
</dbReference>
<keyword evidence="3 4" id="KW-0408">Iron</keyword>